<accession>A0A1Y3MJM5</accession>
<evidence type="ECO:0000259" key="6">
    <source>
        <dbReference type="Pfam" id="PF04545"/>
    </source>
</evidence>
<dbReference type="Gene3D" id="1.10.1740.10">
    <property type="match status" value="1"/>
</dbReference>
<dbReference type="GO" id="GO:0003677">
    <property type="term" value="F:DNA binding"/>
    <property type="evidence" value="ECO:0007669"/>
    <property type="project" value="UniProtKB-KW"/>
</dbReference>
<gene>
    <name evidence="7" type="ORF">BW425_05185</name>
</gene>
<dbReference type="InterPro" id="IPR036388">
    <property type="entry name" value="WH-like_DNA-bd_sf"/>
</dbReference>
<dbReference type="InterPro" id="IPR013325">
    <property type="entry name" value="RNA_pol_sigma_r2"/>
</dbReference>
<evidence type="ECO:0000256" key="4">
    <source>
        <dbReference type="ARBA" id="ARBA00023163"/>
    </source>
</evidence>
<keyword evidence="3" id="KW-0238">DNA-binding</keyword>
<dbReference type="NCBIfam" id="TIGR02937">
    <property type="entry name" value="sigma70-ECF"/>
    <property type="match status" value="1"/>
</dbReference>
<dbReference type="Proteomes" id="UP000195321">
    <property type="component" value="Unassembled WGS sequence"/>
</dbReference>
<dbReference type="EMBL" id="MWPX01000003">
    <property type="protein sequence ID" value="OUM50014.1"/>
    <property type="molecule type" value="Genomic_DNA"/>
</dbReference>
<dbReference type="SUPFAM" id="SSF88946">
    <property type="entry name" value="Sigma2 domain of RNA polymerase sigma factors"/>
    <property type="match status" value="1"/>
</dbReference>
<dbReference type="InterPro" id="IPR013324">
    <property type="entry name" value="RNA_pol_sigma_r3/r4-like"/>
</dbReference>
<sequence length="157" mass="19003">MKPATFTETVTLYEKMIKNQMKKLYLYRDYEEYYQCGLIGLWMAYEKYEEEKGTFSAYALVTVRGYLLEKLKKENRFQKRHTFTGQEMLQNVCGAEVSSETQDYMSLLDEKEKHIIYERFYAGKKIHEIAEEMEMTYHQVRWVYRQALGKMRSSIRE</sequence>
<keyword evidence="2" id="KW-0731">Sigma factor</keyword>
<proteinExistence type="predicted"/>
<dbReference type="RefSeq" id="WP_016112594.1">
    <property type="nucleotide sequence ID" value="NZ_CP189809.1"/>
</dbReference>
<dbReference type="InterPro" id="IPR007630">
    <property type="entry name" value="RNA_pol_sigma70_r4"/>
</dbReference>
<dbReference type="AlphaFoldDB" id="A0A1Y3MJM5"/>
<evidence type="ECO:0000256" key="2">
    <source>
        <dbReference type="ARBA" id="ARBA00023082"/>
    </source>
</evidence>
<evidence type="ECO:0000256" key="3">
    <source>
        <dbReference type="ARBA" id="ARBA00023125"/>
    </source>
</evidence>
<dbReference type="PANTHER" id="PTHR30385:SF4">
    <property type="entry name" value="RNA POLYMERASE SIGMA-E FACTOR"/>
    <property type="match status" value="1"/>
</dbReference>
<dbReference type="InterPro" id="IPR007627">
    <property type="entry name" value="RNA_pol_sigma70_r2"/>
</dbReference>
<dbReference type="GO" id="GO:0016987">
    <property type="term" value="F:sigma factor activity"/>
    <property type="evidence" value="ECO:0007669"/>
    <property type="project" value="UniProtKB-KW"/>
</dbReference>
<dbReference type="SUPFAM" id="SSF88659">
    <property type="entry name" value="Sigma3 and sigma4 domains of RNA polymerase sigma factors"/>
    <property type="match status" value="1"/>
</dbReference>
<name>A0A1Y3MJM5_9BACI</name>
<dbReference type="Pfam" id="PF04542">
    <property type="entry name" value="Sigma70_r2"/>
    <property type="match status" value="1"/>
</dbReference>
<dbReference type="InterPro" id="IPR014284">
    <property type="entry name" value="RNA_pol_sigma-70_dom"/>
</dbReference>
<organism evidence="7 8">
    <name type="scientific">Bacillus pseudomycoides</name>
    <dbReference type="NCBI Taxonomy" id="64104"/>
    <lineage>
        <taxon>Bacteria</taxon>
        <taxon>Bacillati</taxon>
        <taxon>Bacillota</taxon>
        <taxon>Bacilli</taxon>
        <taxon>Bacillales</taxon>
        <taxon>Bacillaceae</taxon>
        <taxon>Bacillus</taxon>
        <taxon>Bacillus cereus group</taxon>
    </lineage>
</organism>
<dbReference type="Gene3D" id="1.10.10.10">
    <property type="entry name" value="Winged helix-like DNA-binding domain superfamily/Winged helix DNA-binding domain"/>
    <property type="match status" value="1"/>
</dbReference>
<keyword evidence="4" id="KW-0804">Transcription</keyword>
<dbReference type="Pfam" id="PF04545">
    <property type="entry name" value="Sigma70_r4"/>
    <property type="match status" value="1"/>
</dbReference>
<dbReference type="NCBIfam" id="NF005248">
    <property type="entry name" value="PRK06759.1"/>
    <property type="match status" value="1"/>
</dbReference>
<dbReference type="PANTHER" id="PTHR30385">
    <property type="entry name" value="SIGMA FACTOR F FLAGELLAR"/>
    <property type="match status" value="1"/>
</dbReference>
<evidence type="ECO:0000256" key="1">
    <source>
        <dbReference type="ARBA" id="ARBA00023015"/>
    </source>
</evidence>
<reference evidence="7 8" key="1">
    <citation type="submission" date="2017-02" db="EMBL/GenBank/DDBJ databases">
        <title>Bacillus pseudomycoides isolate FSL K6-0042.</title>
        <authorList>
            <person name="Kovac J."/>
        </authorList>
    </citation>
    <scope>NUCLEOTIDE SEQUENCE [LARGE SCALE GENOMIC DNA]</scope>
    <source>
        <strain evidence="7 8">FSL K6-0042</strain>
    </source>
</reference>
<evidence type="ECO:0000259" key="5">
    <source>
        <dbReference type="Pfam" id="PF04542"/>
    </source>
</evidence>
<feature type="domain" description="RNA polymerase sigma-70 region 4" evidence="6">
    <location>
        <begin position="105"/>
        <end position="152"/>
    </location>
</feature>
<evidence type="ECO:0000313" key="8">
    <source>
        <dbReference type="Proteomes" id="UP000195321"/>
    </source>
</evidence>
<dbReference type="GO" id="GO:0006352">
    <property type="term" value="P:DNA-templated transcription initiation"/>
    <property type="evidence" value="ECO:0007669"/>
    <property type="project" value="InterPro"/>
</dbReference>
<comment type="caution">
    <text evidence="7">The sequence shown here is derived from an EMBL/GenBank/DDBJ whole genome shotgun (WGS) entry which is preliminary data.</text>
</comment>
<protein>
    <submittedName>
        <fullName evidence="7">RNA polymerase subunit sigma-70</fullName>
    </submittedName>
</protein>
<feature type="domain" description="RNA polymerase sigma-70 region 2" evidence="5">
    <location>
        <begin position="12"/>
        <end position="76"/>
    </location>
</feature>
<keyword evidence="1" id="KW-0805">Transcription regulation</keyword>
<evidence type="ECO:0000313" key="7">
    <source>
        <dbReference type="EMBL" id="OUM50014.1"/>
    </source>
</evidence>